<dbReference type="AlphaFoldDB" id="A0A1C1Z0P9"/>
<evidence type="ECO:0000256" key="5">
    <source>
        <dbReference type="ARBA" id="ARBA00022692"/>
    </source>
</evidence>
<comment type="caution">
    <text evidence="9">The sequence shown here is derived from an EMBL/GenBank/DDBJ whole genome shotgun (WGS) entry which is preliminary data.</text>
</comment>
<feature type="transmembrane region" description="Helical" evidence="8">
    <location>
        <begin position="232"/>
        <end position="250"/>
    </location>
</feature>
<keyword evidence="10" id="KW-1185">Reference proteome</keyword>
<feature type="transmembrane region" description="Helical" evidence="8">
    <location>
        <begin position="6"/>
        <end position="25"/>
    </location>
</feature>
<accession>A0A1C1Z0P9</accession>
<dbReference type="InterPro" id="IPR002781">
    <property type="entry name" value="TM_pro_TauE-like"/>
</dbReference>
<keyword evidence="4 8" id="KW-1003">Cell membrane</keyword>
<proteinExistence type="inferred from homology"/>
<keyword evidence="3" id="KW-0813">Transport</keyword>
<evidence type="ECO:0000313" key="10">
    <source>
        <dbReference type="Proteomes" id="UP000094795"/>
    </source>
</evidence>
<evidence type="ECO:0000256" key="4">
    <source>
        <dbReference type="ARBA" id="ARBA00022475"/>
    </source>
</evidence>
<dbReference type="GO" id="GO:0005886">
    <property type="term" value="C:plasma membrane"/>
    <property type="evidence" value="ECO:0007669"/>
    <property type="project" value="UniProtKB-SubCell"/>
</dbReference>
<dbReference type="STRING" id="1480615.AWJ14_09890"/>
<evidence type="ECO:0000256" key="3">
    <source>
        <dbReference type="ARBA" id="ARBA00022448"/>
    </source>
</evidence>
<evidence type="ECO:0000313" key="9">
    <source>
        <dbReference type="EMBL" id="OCW59344.1"/>
    </source>
</evidence>
<protein>
    <recommendedName>
        <fullName evidence="8">Probable membrane transporter protein</fullName>
    </recommendedName>
</protein>
<feature type="transmembrane region" description="Helical" evidence="8">
    <location>
        <begin position="178"/>
        <end position="196"/>
    </location>
</feature>
<dbReference type="Proteomes" id="UP000094795">
    <property type="component" value="Unassembled WGS sequence"/>
</dbReference>
<dbReference type="EMBL" id="LQZT01000001">
    <property type="protein sequence ID" value="OCW59344.1"/>
    <property type="molecule type" value="Genomic_DNA"/>
</dbReference>
<gene>
    <name evidence="9" type="ORF">AWJ14_09890</name>
</gene>
<reference evidence="9 10" key="1">
    <citation type="submission" date="2015-12" db="EMBL/GenBank/DDBJ databases">
        <authorList>
            <person name="Shamseldin A."/>
            <person name="Moawad H."/>
            <person name="Abd El-Rahim W.M."/>
            <person name="Sadowsky M.J."/>
        </authorList>
    </citation>
    <scope>NUCLEOTIDE SEQUENCE [LARGE SCALE GENOMIC DNA]</scope>
    <source>
        <strain evidence="9 10">JC234</strain>
    </source>
</reference>
<comment type="similarity">
    <text evidence="2 8">Belongs to the 4-toluene sulfonate uptake permease (TSUP) (TC 2.A.102) family.</text>
</comment>
<evidence type="ECO:0000256" key="6">
    <source>
        <dbReference type="ARBA" id="ARBA00022989"/>
    </source>
</evidence>
<organism evidence="9 10">
    <name type="scientific">Hoeflea olei</name>
    <dbReference type="NCBI Taxonomy" id="1480615"/>
    <lineage>
        <taxon>Bacteria</taxon>
        <taxon>Pseudomonadati</taxon>
        <taxon>Pseudomonadota</taxon>
        <taxon>Alphaproteobacteria</taxon>
        <taxon>Hyphomicrobiales</taxon>
        <taxon>Rhizobiaceae</taxon>
        <taxon>Hoeflea</taxon>
    </lineage>
</organism>
<keyword evidence="7 8" id="KW-0472">Membrane</keyword>
<evidence type="ECO:0000256" key="8">
    <source>
        <dbReference type="RuleBase" id="RU363041"/>
    </source>
</evidence>
<comment type="subcellular location">
    <subcellularLocation>
        <location evidence="1 8">Cell membrane</location>
        <topology evidence="1 8">Multi-pass membrane protein</topology>
    </subcellularLocation>
</comment>
<dbReference type="Pfam" id="PF01925">
    <property type="entry name" value="TauE"/>
    <property type="match status" value="1"/>
</dbReference>
<dbReference type="RefSeq" id="WP_066173878.1">
    <property type="nucleotide sequence ID" value="NZ_LQZT01000001.1"/>
</dbReference>
<feature type="transmembrane region" description="Helical" evidence="8">
    <location>
        <begin position="102"/>
        <end position="120"/>
    </location>
</feature>
<dbReference type="PANTHER" id="PTHR30269">
    <property type="entry name" value="TRANSMEMBRANE PROTEIN YFCA"/>
    <property type="match status" value="1"/>
</dbReference>
<feature type="transmembrane region" description="Helical" evidence="8">
    <location>
        <begin position="208"/>
        <end position="225"/>
    </location>
</feature>
<evidence type="ECO:0000256" key="1">
    <source>
        <dbReference type="ARBA" id="ARBA00004651"/>
    </source>
</evidence>
<evidence type="ECO:0000256" key="2">
    <source>
        <dbReference type="ARBA" id="ARBA00009142"/>
    </source>
</evidence>
<dbReference type="PANTHER" id="PTHR30269:SF37">
    <property type="entry name" value="MEMBRANE TRANSPORTER PROTEIN"/>
    <property type="match status" value="1"/>
</dbReference>
<sequence length="258" mass="27564">MITDPYFYAAAIPAVVMVGLSKGGFGGAMALLGVPLMALAISPVQAAAILLPILIVMDVVSLWSWRSHSDPRTLFIMVPGALGGIGIGWLTAAWVTADMIKLIVGAVALWFVWRFLAQNLAAARSGLKQPPQPHRPARGLFWGALAGFTSFVSHAGGPPYQIYTLPLKQDPKTYTGTSVRFFAIINAIKLVPYFALGQFDTANLSTSLALAPLAPVATLAGAYVVRRMKPDVFYPFMYAMVLLAALKLIWDGSASLLA</sequence>
<evidence type="ECO:0000256" key="7">
    <source>
        <dbReference type="ARBA" id="ARBA00023136"/>
    </source>
</evidence>
<dbReference type="InterPro" id="IPR052017">
    <property type="entry name" value="TSUP"/>
</dbReference>
<name>A0A1C1Z0P9_9HYPH</name>
<feature type="transmembrane region" description="Helical" evidence="8">
    <location>
        <begin position="32"/>
        <end position="55"/>
    </location>
</feature>
<keyword evidence="6 8" id="KW-1133">Transmembrane helix</keyword>
<keyword evidence="5 8" id="KW-0812">Transmembrane</keyword>
<feature type="transmembrane region" description="Helical" evidence="8">
    <location>
        <begin position="75"/>
        <end position="95"/>
    </location>
</feature>
<dbReference type="OrthoDB" id="7028171at2"/>